<evidence type="ECO:0000259" key="8">
    <source>
        <dbReference type="Pfam" id="PF01545"/>
    </source>
</evidence>
<name>A0A4V6LYQ2_STRPO</name>
<evidence type="ECO:0000256" key="6">
    <source>
        <dbReference type="ARBA" id="ARBA00023136"/>
    </source>
</evidence>
<dbReference type="InterPro" id="IPR058533">
    <property type="entry name" value="Cation_efflux_TM"/>
</dbReference>
<gene>
    <name evidence="10" type="primary">fieF</name>
    <name evidence="10" type="ORF">NCTC10924_00821</name>
</gene>
<dbReference type="RefSeq" id="WP_093958763.1">
    <property type="nucleotide sequence ID" value="NZ_FZQN01000001.1"/>
</dbReference>
<dbReference type="InterPro" id="IPR027470">
    <property type="entry name" value="Cation_efflux_CTD"/>
</dbReference>
<evidence type="ECO:0000256" key="1">
    <source>
        <dbReference type="ARBA" id="ARBA00004141"/>
    </source>
</evidence>
<dbReference type="InterPro" id="IPR036837">
    <property type="entry name" value="Cation_efflux_CTD_sf"/>
</dbReference>
<dbReference type="Pfam" id="PF01545">
    <property type="entry name" value="Cation_efflux"/>
    <property type="match status" value="1"/>
</dbReference>
<dbReference type="GO" id="GO:0008324">
    <property type="term" value="F:monoatomic cation transmembrane transporter activity"/>
    <property type="evidence" value="ECO:0007669"/>
    <property type="project" value="InterPro"/>
</dbReference>
<accession>A0A4V6LYQ2</accession>
<dbReference type="Proteomes" id="UP000306241">
    <property type="component" value="Chromosome"/>
</dbReference>
<dbReference type="SUPFAM" id="SSF160240">
    <property type="entry name" value="Cation efflux protein cytoplasmic domain-like"/>
    <property type="match status" value="1"/>
</dbReference>
<dbReference type="PANTHER" id="PTHR43840">
    <property type="entry name" value="MITOCHONDRIAL METAL TRANSPORTER 1-RELATED"/>
    <property type="match status" value="1"/>
</dbReference>
<keyword evidence="5 7" id="KW-1133">Transmembrane helix</keyword>
<dbReference type="InterPro" id="IPR002524">
    <property type="entry name" value="Cation_efflux"/>
</dbReference>
<feature type="transmembrane region" description="Helical" evidence="7">
    <location>
        <begin position="20"/>
        <end position="37"/>
    </location>
</feature>
<evidence type="ECO:0000256" key="3">
    <source>
        <dbReference type="ARBA" id="ARBA00022448"/>
    </source>
</evidence>
<evidence type="ECO:0000256" key="7">
    <source>
        <dbReference type="SAM" id="Phobius"/>
    </source>
</evidence>
<keyword evidence="3" id="KW-0813">Transport</keyword>
<comment type="similarity">
    <text evidence="2">Belongs to the cation diffusion facilitator (CDF) transporter (TC 2.A.4) family.</text>
</comment>
<evidence type="ECO:0000259" key="9">
    <source>
        <dbReference type="Pfam" id="PF16916"/>
    </source>
</evidence>
<protein>
    <submittedName>
        <fullName evidence="10">Cation efflux family protein</fullName>
    </submittedName>
</protein>
<dbReference type="Gene3D" id="3.30.70.1350">
    <property type="entry name" value="Cation efflux protein, cytoplasmic domain"/>
    <property type="match status" value="1"/>
</dbReference>
<evidence type="ECO:0000256" key="5">
    <source>
        <dbReference type="ARBA" id="ARBA00022989"/>
    </source>
</evidence>
<feature type="transmembrane region" description="Helical" evidence="7">
    <location>
        <begin position="118"/>
        <end position="137"/>
    </location>
</feature>
<dbReference type="SUPFAM" id="SSF161111">
    <property type="entry name" value="Cation efflux protein transmembrane domain-like"/>
    <property type="match status" value="1"/>
</dbReference>
<dbReference type="GO" id="GO:0016020">
    <property type="term" value="C:membrane"/>
    <property type="evidence" value="ECO:0007669"/>
    <property type="project" value="UniProtKB-SubCell"/>
</dbReference>
<dbReference type="OrthoDB" id="9806522at2"/>
<dbReference type="AlphaFoldDB" id="A0A4V6LYQ2"/>
<evidence type="ECO:0000313" key="11">
    <source>
        <dbReference type="Proteomes" id="UP000306241"/>
    </source>
</evidence>
<feature type="domain" description="Cation efflux protein transmembrane" evidence="8">
    <location>
        <begin position="17"/>
        <end position="208"/>
    </location>
</feature>
<dbReference type="EMBL" id="LR594052">
    <property type="protein sequence ID" value="VTT43384.1"/>
    <property type="molecule type" value="Genomic_DNA"/>
</dbReference>
<evidence type="ECO:0000313" key="10">
    <source>
        <dbReference type="EMBL" id="VTT43384.1"/>
    </source>
</evidence>
<dbReference type="NCBIfam" id="TIGR01297">
    <property type="entry name" value="CDF"/>
    <property type="match status" value="1"/>
</dbReference>
<feature type="transmembrane region" description="Helical" evidence="7">
    <location>
        <begin position="87"/>
        <end position="106"/>
    </location>
</feature>
<comment type="subcellular location">
    <subcellularLocation>
        <location evidence="1">Membrane</location>
        <topology evidence="1">Multi-pass membrane protein</topology>
    </subcellularLocation>
</comment>
<sequence length="412" mass="46579">MTQDPIINLKLAKRGPIVSIVAYLIISIAKLLSGYFLNSNSLIADGFNNLSDIVGNVALLIGLQLASQPADANHKFGHWKFEDLSSLITSFIMFIVGFQVLIQTIQNMVLDKQAPVDPLGAIVGIISAIIMLMVYFYNKRLSKQVKSSALVAASKDNLSDAVTSVGTSIAIVAASLNLPIVDRIAAIIITFFILKTAYDIFMQSAFSLSDGFDNKHLKQYEEAILKIPKIKAVKSQRGRTYGSNVYLDIVLEMNPDLSVYESHAITEQVENLLSEKFSVYDIDIHVEPAKIPDDELIENVTLKIYRNEKIILSKIPGYEEHIADNFTLIDQTGKLLNRQSLIDKPTFYLSNFKNFHLQSISQKTKLITYELEDNLHTSIWRRNEVWYLIFHQITPKEKHRLTTKHYKISKRN</sequence>
<dbReference type="PANTHER" id="PTHR43840:SF50">
    <property type="entry name" value="MANGANESE EFFLUX SYSTEM PROTEIN MNES"/>
    <property type="match status" value="1"/>
</dbReference>
<evidence type="ECO:0000256" key="4">
    <source>
        <dbReference type="ARBA" id="ARBA00022692"/>
    </source>
</evidence>
<dbReference type="InterPro" id="IPR027469">
    <property type="entry name" value="Cation_efflux_TMD_sf"/>
</dbReference>
<dbReference type="Gene3D" id="1.20.1510.10">
    <property type="entry name" value="Cation efflux protein transmembrane domain"/>
    <property type="match status" value="1"/>
</dbReference>
<dbReference type="Pfam" id="PF16916">
    <property type="entry name" value="ZT_dimer"/>
    <property type="match status" value="1"/>
</dbReference>
<keyword evidence="6 7" id="KW-0472">Membrane</keyword>
<feature type="domain" description="Cation efflux protein cytoplasmic" evidence="9">
    <location>
        <begin position="214"/>
        <end position="288"/>
    </location>
</feature>
<dbReference type="InterPro" id="IPR050291">
    <property type="entry name" value="CDF_Transporter"/>
</dbReference>
<dbReference type="FunFam" id="1.20.1510.10:FF:000006">
    <property type="entry name" value="Divalent cation efflux transporter"/>
    <property type="match status" value="1"/>
</dbReference>
<organism evidence="10 11">
    <name type="scientific">Streptococcus porcinus</name>
    <dbReference type="NCBI Taxonomy" id="1340"/>
    <lineage>
        <taxon>Bacteria</taxon>
        <taxon>Bacillati</taxon>
        <taxon>Bacillota</taxon>
        <taxon>Bacilli</taxon>
        <taxon>Lactobacillales</taxon>
        <taxon>Streptococcaceae</taxon>
        <taxon>Streptococcus</taxon>
    </lineage>
</organism>
<reference evidence="10 11" key="1">
    <citation type="submission" date="2019-05" db="EMBL/GenBank/DDBJ databases">
        <authorList>
            <consortium name="Pathogen Informatics"/>
        </authorList>
    </citation>
    <scope>NUCLEOTIDE SEQUENCE [LARGE SCALE GENOMIC DNA]</scope>
    <source>
        <strain evidence="10 11">NCTC10924</strain>
    </source>
</reference>
<evidence type="ECO:0000256" key="2">
    <source>
        <dbReference type="ARBA" id="ARBA00008114"/>
    </source>
</evidence>
<proteinExistence type="inferred from homology"/>
<keyword evidence="4 7" id="KW-0812">Transmembrane</keyword>